<evidence type="ECO:0000256" key="6">
    <source>
        <dbReference type="SAM" id="Phobius"/>
    </source>
</evidence>
<evidence type="ECO:0000256" key="5">
    <source>
        <dbReference type="ARBA" id="ARBA00023136"/>
    </source>
</evidence>
<feature type="transmembrane region" description="Helical" evidence="6">
    <location>
        <begin position="73"/>
        <end position="92"/>
    </location>
</feature>
<feature type="transmembrane region" description="Helical" evidence="6">
    <location>
        <begin position="159"/>
        <end position="180"/>
    </location>
</feature>
<evidence type="ECO:0000259" key="7">
    <source>
        <dbReference type="Pfam" id="PF00892"/>
    </source>
</evidence>
<dbReference type="SUPFAM" id="SSF103481">
    <property type="entry name" value="Multidrug resistance efflux transporter EmrE"/>
    <property type="match status" value="2"/>
</dbReference>
<feature type="transmembrane region" description="Helical" evidence="6">
    <location>
        <begin position="129"/>
        <end position="147"/>
    </location>
</feature>
<keyword evidence="4 6" id="KW-1133">Transmembrane helix</keyword>
<reference evidence="8 9" key="1">
    <citation type="journal article" date="2015" name="Nature">
        <title>rRNA introns, odd ribosomes, and small enigmatic genomes across a large radiation of phyla.</title>
        <authorList>
            <person name="Brown C.T."/>
            <person name="Hug L.A."/>
            <person name="Thomas B.C."/>
            <person name="Sharon I."/>
            <person name="Castelle C.J."/>
            <person name="Singh A."/>
            <person name="Wilkins M.J."/>
            <person name="Williams K.H."/>
            <person name="Banfield J.F."/>
        </authorList>
    </citation>
    <scope>NUCLEOTIDE SEQUENCE [LARGE SCALE GENOMIC DNA]</scope>
</reference>
<protein>
    <recommendedName>
        <fullName evidence="7">EamA domain-containing protein</fullName>
    </recommendedName>
</protein>
<organism evidence="8 9">
    <name type="scientific">Candidatus Roizmanbacteria bacterium GW2011_GWA1_41_13</name>
    <dbReference type="NCBI Taxonomy" id="1618474"/>
    <lineage>
        <taxon>Bacteria</taxon>
        <taxon>Candidatus Roizmaniibacteriota</taxon>
    </lineage>
</organism>
<dbReference type="EMBL" id="LCAN01000043">
    <property type="protein sequence ID" value="KKR91208.1"/>
    <property type="molecule type" value="Genomic_DNA"/>
</dbReference>
<keyword evidence="3 6" id="KW-0812">Transmembrane</keyword>
<comment type="similarity">
    <text evidence="2">Belongs to the EamA transporter family.</text>
</comment>
<dbReference type="InterPro" id="IPR037185">
    <property type="entry name" value="EmrE-like"/>
</dbReference>
<feature type="domain" description="EamA" evidence="7">
    <location>
        <begin position="163"/>
        <end position="301"/>
    </location>
</feature>
<feature type="transmembrane region" description="Helical" evidence="6">
    <location>
        <begin position="104"/>
        <end position="123"/>
    </location>
</feature>
<feature type="transmembrane region" description="Helical" evidence="6">
    <location>
        <begin position="253"/>
        <end position="279"/>
    </location>
</feature>
<comment type="subcellular location">
    <subcellularLocation>
        <location evidence="1">Membrane</location>
        <topology evidence="1">Multi-pass membrane protein</topology>
    </subcellularLocation>
</comment>
<evidence type="ECO:0000256" key="1">
    <source>
        <dbReference type="ARBA" id="ARBA00004141"/>
    </source>
</evidence>
<dbReference type="PANTHER" id="PTHR32322">
    <property type="entry name" value="INNER MEMBRANE TRANSPORTER"/>
    <property type="match status" value="1"/>
</dbReference>
<evidence type="ECO:0000313" key="9">
    <source>
        <dbReference type="Proteomes" id="UP000034961"/>
    </source>
</evidence>
<evidence type="ECO:0000256" key="3">
    <source>
        <dbReference type="ARBA" id="ARBA00022692"/>
    </source>
</evidence>
<sequence>MGGYNIDTNILVAITAGLGGMVLWGLADFFVKKIVSEVNDAIVLFWTQTIGIIPLFLYLLITRDSLTIQFSSQSLITLLILGFFDTGGYLFFYKALEKGKLSIISPLVVSYSAFTVLISALVFGESISLLQGTGLAAVFFGILAVILSGEPEKQTAKKMYVRGLPQALIAVLLLSLWFPFWDNFVSQNINHWALLLLGLRVVVSFIMWIYFLTTRNSIFPKTKMSSLSAWGWLIAIAIFDIGAYIAVTWGFRITAYTSIVAMLSAAMSVPSVILGVIFLHEKLIRRQIAGIIMIIGGVVLLAGI</sequence>
<accession>A0A0G0UR40</accession>
<feature type="transmembrane region" description="Helical" evidence="6">
    <location>
        <begin position="286"/>
        <end position="303"/>
    </location>
</feature>
<feature type="transmembrane region" description="Helical" evidence="6">
    <location>
        <begin position="224"/>
        <end position="247"/>
    </location>
</feature>
<dbReference type="GO" id="GO:0016020">
    <property type="term" value="C:membrane"/>
    <property type="evidence" value="ECO:0007669"/>
    <property type="project" value="UniProtKB-SubCell"/>
</dbReference>
<dbReference type="PANTHER" id="PTHR32322:SF2">
    <property type="entry name" value="EAMA DOMAIN-CONTAINING PROTEIN"/>
    <property type="match status" value="1"/>
</dbReference>
<evidence type="ECO:0000313" key="8">
    <source>
        <dbReference type="EMBL" id="KKR91208.1"/>
    </source>
</evidence>
<feature type="domain" description="EamA" evidence="7">
    <location>
        <begin position="13"/>
        <end position="146"/>
    </location>
</feature>
<gene>
    <name evidence="8" type="ORF">UU41_C0043G0005</name>
</gene>
<evidence type="ECO:0000256" key="4">
    <source>
        <dbReference type="ARBA" id="ARBA00022989"/>
    </source>
</evidence>
<feature type="transmembrane region" description="Helical" evidence="6">
    <location>
        <begin position="192"/>
        <end position="212"/>
    </location>
</feature>
<name>A0A0G0UR40_9BACT</name>
<keyword evidence="5 6" id="KW-0472">Membrane</keyword>
<feature type="transmembrane region" description="Helical" evidence="6">
    <location>
        <begin position="12"/>
        <end position="31"/>
    </location>
</feature>
<dbReference type="InterPro" id="IPR000620">
    <property type="entry name" value="EamA_dom"/>
</dbReference>
<dbReference type="Proteomes" id="UP000034961">
    <property type="component" value="Unassembled WGS sequence"/>
</dbReference>
<evidence type="ECO:0000256" key="2">
    <source>
        <dbReference type="ARBA" id="ARBA00007362"/>
    </source>
</evidence>
<comment type="caution">
    <text evidence="8">The sequence shown here is derived from an EMBL/GenBank/DDBJ whole genome shotgun (WGS) entry which is preliminary data.</text>
</comment>
<dbReference type="InterPro" id="IPR050638">
    <property type="entry name" value="AA-Vitamin_Transporters"/>
</dbReference>
<dbReference type="Pfam" id="PF00892">
    <property type="entry name" value="EamA"/>
    <property type="match status" value="2"/>
</dbReference>
<dbReference type="AlphaFoldDB" id="A0A0G0UR40"/>
<dbReference type="Gene3D" id="1.10.3730.20">
    <property type="match status" value="2"/>
</dbReference>
<proteinExistence type="inferred from homology"/>
<feature type="transmembrane region" description="Helical" evidence="6">
    <location>
        <begin position="43"/>
        <end position="61"/>
    </location>
</feature>